<dbReference type="InterPro" id="IPR036890">
    <property type="entry name" value="HATPase_C_sf"/>
</dbReference>
<evidence type="ECO:0000256" key="1">
    <source>
        <dbReference type="ARBA" id="ARBA00000085"/>
    </source>
</evidence>
<dbReference type="PROSITE" id="PS50109">
    <property type="entry name" value="HIS_KIN"/>
    <property type="match status" value="1"/>
</dbReference>
<dbReference type="Pfam" id="PF00989">
    <property type="entry name" value="PAS"/>
    <property type="match status" value="1"/>
</dbReference>
<dbReference type="InterPro" id="IPR000014">
    <property type="entry name" value="PAS"/>
</dbReference>
<evidence type="ECO:0000256" key="5">
    <source>
        <dbReference type="ARBA" id="ARBA00022741"/>
    </source>
</evidence>
<dbReference type="PANTHER" id="PTHR43065:SF50">
    <property type="entry name" value="HISTIDINE KINASE"/>
    <property type="match status" value="1"/>
</dbReference>
<dbReference type="SUPFAM" id="SSF47384">
    <property type="entry name" value="Homodimeric domain of signal transducing histidine kinase"/>
    <property type="match status" value="1"/>
</dbReference>
<accession>A0A250J8Y3</accession>
<dbReference type="Gene3D" id="3.30.450.40">
    <property type="match status" value="1"/>
</dbReference>
<keyword evidence="4" id="KW-0808">Transferase</keyword>
<dbReference type="InterPro" id="IPR003594">
    <property type="entry name" value="HATPase_dom"/>
</dbReference>
<evidence type="ECO:0000256" key="2">
    <source>
        <dbReference type="ARBA" id="ARBA00012438"/>
    </source>
</evidence>
<comment type="catalytic activity">
    <reaction evidence="1">
        <text>ATP + protein L-histidine = ADP + protein N-phospho-L-histidine.</text>
        <dbReference type="EC" id="2.7.13.3"/>
    </reaction>
</comment>
<proteinExistence type="predicted"/>
<evidence type="ECO:0000256" key="7">
    <source>
        <dbReference type="ARBA" id="ARBA00022840"/>
    </source>
</evidence>
<gene>
    <name evidence="12" type="ORF">CYFUS_005425</name>
</gene>
<dbReference type="GO" id="GO:0000155">
    <property type="term" value="F:phosphorelay sensor kinase activity"/>
    <property type="evidence" value="ECO:0007669"/>
    <property type="project" value="InterPro"/>
</dbReference>
<keyword evidence="6" id="KW-0418">Kinase</keyword>
<dbReference type="InterPro" id="IPR003018">
    <property type="entry name" value="GAF"/>
</dbReference>
<name>A0A250J8Y3_9BACT</name>
<evidence type="ECO:0000256" key="4">
    <source>
        <dbReference type="ARBA" id="ARBA00022679"/>
    </source>
</evidence>
<evidence type="ECO:0000313" key="12">
    <source>
        <dbReference type="EMBL" id="ATB39977.1"/>
    </source>
</evidence>
<dbReference type="Pfam" id="PF13185">
    <property type="entry name" value="GAF_2"/>
    <property type="match status" value="1"/>
</dbReference>
<dbReference type="SUPFAM" id="SSF55781">
    <property type="entry name" value="GAF domain-like"/>
    <property type="match status" value="1"/>
</dbReference>
<evidence type="ECO:0000313" key="13">
    <source>
        <dbReference type="Proteomes" id="UP000217257"/>
    </source>
</evidence>
<dbReference type="RefSeq" id="WP_232536829.1">
    <property type="nucleotide sequence ID" value="NZ_CP022098.1"/>
</dbReference>
<evidence type="ECO:0000256" key="6">
    <source>
        <dbReference type="ARBA" id="ARBA00022777"/>
    </source>
</evidence>
<dbReference type="CDD" id="cd00130">
    <property type="entry name" value="PAS"/>
    <property type="match status" value="1"/>
</dbReference>
<feature type="domain" description="PAC" evidence="11">
    <location>
        <begin position="385"/>
        <end position="436"/>
    </location>
</feature>
<dbReference type="KEGG" id="cfus:CYFUS_005425"/>
<dbReference type="Pfam" id="PF00512">
    <property type="entry name" value="HisKA"/>
    <property type="match status" value="1"/>
</dbReference>
<evidence type="ECO:0000259" key="10">
    <source>
        <dbReference type="PROSITE" id="PS50112"/>
    </source>
</evidence>
<dbReference type="SMART" id="SM00387">
    <property type="entry name" value="HATPase_c"/>
    <property type="match status" value="1"/>
</dbReference>
<reference evidence="12 13" key="1">
    <citation type="submission" date="2017-06" db="EMBL/GenBank/DDBJ databases">
        <title>Sequencing and comparative analysis of myxobacterial genomes.</title>
        <authorList>
            <person name="Rupp O."/>
            <person name="Goesmann A."/>
            <person name="Sogaard-Andersen L."/>
        </authorList>
    </citation>
    <scope>NUCLEOTIDE SEQUENCE [LARGE SCALE GENOMIC DNA]</scope>
    <source>
        <strain evidence="12 13">DSM 52655</strain>
    </source>
</reference>
<dbReference type="InterPro" id="IPR013767">
    <property type="entry name" value="PAS_fold"/>
</dbReference>
<dbReference type="PRINTS" id="PR00344">
    <property type="entry name" value="BCTRLSENSOR"/>
</dbReference>
<dbReference type="InterPro" id="IPR035965">
    <property type="entry name" value="PAS-like_dom_sf"/>
</dbReference>
<dbReference type="SMART" id="SM00065">
    <property type="entry name" value="GAF"/>
    <property type="match status" value="1"/>
</dbReference>
<dbReference type="GO" id="GO:0005524">
    <property type="term" value="F:ATP binding"/>
    <property type="evidence" value="ECO:0007669"/>
    <property type="project" value="UniProtKB-KW"/>
</dbReference>
<dbReference type="Pfam" id="PF02518">
    <property type="entry name" value="HATPase_c"/>
    <property type="match status" value="1"/>
</dbReference>
<dbReference type="InterPro" id="IPR011006">
    <property type="entry name" value="CheY-like_superfamily"/>
</dbReference>
<dbReference type="EC" id="2.7.13.3" evidence="2"/>
<dbReference type="SUPFAM" id="SSF52172">
    <property type="entry name" value="CheY-like"/>
    <property type="match status" value="1"/>
</dbReference>
<dbReference type="SMART" id="SM00091">
    <property type="entry name" value="PAS"/>
    <property type="match status" value="2"/>
</dbReference>
<dbReference type="CDD" id="cd00082">
    <property type="entry name" value="HisKA"/>
    <property type="match status" value="1"/>
</dbReference>
<dbReference type="EMBL" id="CP022098">
    <property type="protein sequence ID" value="ATB39977.1"/>
    <property type="molecule type" value="Genomic_DNA"/>
</dbReference>
<dbReference type="InterPro" id="IPR000700">
    <property type="entry name" value="PAS-assoc_C"/>
</dbReference>
<dbReference type="Proteomes" id="UP000217257">
    <property type="component" value="Chromosome"/>
</dbReference>
<keyword evidence="8" id="KW-0902">Two-component regulatory system</keyword>
<dbReference type="InterPro" id="IPR013656">
    <property type="entry name" value="PAS_4"/>
</dbReference>
<dbReference type="InterPro" id="IPR003661">
    <property type="entry name" value="HisK_dim/P_dom"/>
</dbReference>
<dbReference type="InterPro" id="IPR004358">
    <property type="entry name" value="Sig_transdc_His_kin-like_C"/>
</dbReference>
<dbReference type="Pfam" id="PF08448">
    <property type="entry name" value="PAS_4"/>
    <property type="match status" value="1"/>
</dbReference>
<evidence type="ECO:0000259" key="11">
    <source>
        <dbReference type="PROSITE" id="PS50113"/>
    </source>
</evidence>
<dbReference type="GO" id="GO:0006355">
    <property type="term" value="P:regulation of DNA-templated transcription"/>
    <property type="evidence" value="ECO:0007669"/>
    <property type="project" value="InterPro"/>
</dbReference>
<keyword evidence="3" id="KW-0597">Phosphoprotein</keyword>
<dbReference type="InterPro" id="IPR036097">
    <property type="entry name" value="HisK_dim/P_sf"/>
</dbReference>
<dbReference type="Gene3D" id="1.10.287.130">
    <property type="match status" value="1"/>
</dbReference>
<dbReference type="PANTHER" id="PTHR43065">
    <property type="entry name" value="SENSOR HISTIDINE KINASE"/>
    <property type="match status" value="1"/>
</dbReference>
<dbReference type="AlphaFoldDB" id="A0A250J8Y3"/>
<keyword evidence="5" id="KW-0547">Nucleotide-binding</keyword>
<evidence type="ECO:0000256" key="3">
    <source>
        <dbReference type="ARBA" id="ARBA00022553"/>
    </source>
</evidence>
<feature type="domain" description="PAS" evidence="10">
    <location>
        <begin position="437"/>
        <end position="506"/>
    </location>
</feature>
<dbReference type="PROSITE" id="PS50113">
    <property type="entry name" value="PAC"/>
    <property type="match status" value="1"/>
</dbReference>
<dbReference type="SUPFAM" id="SSF55785">
    <property type="entry name" value="PYP-like sensor domain (PAS domain)"/>
    <property type="match status" value="2"/>
</dbReference>
<dbReference type="SMART" id="SM00388">
    <property type="entry name" value="HisKA"/>
    <property type="match status" value="1"/>
</dbReference>
<dbReference type="Gene3D" id="3.30.565.10">
    <property type="entry name" value="Histidine kinase-like ATPase, C-terminal domain"/>
    <property type="match status" value="1"/>
</dbReference>
<dbReference type="InterPro" id="IPR029016">
    <property type="entry name" value="GAF-like_dom_sf"/>
</dbReference>
<sequence length="804" mass="87276">MRFLLLSRDGDHPIGSELAQMGHEVVVASGPEVTAATISLVDVLVVGAEQVREKSEWFTRLRAQIRAAEVSMIGMASSLADEELSPLMEIGVDDYLVAPFHAADIRARITLFERRCYAFMRRQSHEESARGEIERLAAIIQTQNDIALAGLDLEVVMRLISERAMILCGAGGAAVGIIEGDEMYYRVCTGYSKQFEGARLPVGSTMAGSSVLRGQVMRTDDAERDPRANFDVARRLKVRSMLNVPLKRDNQTVGVLSIVSQVPYAFVDSDERTLELMAGLLGAAMGNAAEHAAKQALMTEVASIVTALQESQHLFDSFLNNNPALAYMKDEGGRRVFVNEPFRRFFALAPGTDVSTIPDEQLMPPETVALLSEQDDQAFKSGQPSVSESMIPTPEGEPRQFLTYRFIARDSSGRRFLGGVSFDITERKAAEEALRRSEESFRALIEGSPEAIFVHRGGPLLYVNPSACSFLRLKASELVGRSLLDFIHPDDRAAAAGTLDGGMLPGRTSLRVREVRFLPPDGGVLTAEISSLRLVFAGQPATIVSARDLTERKQIQARLVVADRLASVGTLAAGVAHEINNPLAFVISNLSFLTEELHAITELLPPGRLSELEEVLEETNEGVNRVRLIVQDLKTFSRGDEELPTAVDLRRVIDSALALARGELRHRATVVKDMSDVPLVEGSEARFGQVVLNLLINAAHAISAGQPDKNEIRVVLRAESDHAILEVRDTGCGMAPEVLSRIFDPFFTTKPVGVGTGLGLSICHGIITGFGGEITASSEVGKGSTFRISLPAIRKSKLKTALGG</sequence>
<evidence type="ECO:0000259" key="9">
    <source>
        <dbReference type="PROSITE" id="PS50109"/>
    </source>
</evidence>
<organism evidence="12 13">
    <name type="scientific">Cystobacter fuscus</name>
    <dbReference type="NCBI Taxonomy" id="43"/>
    <lineage>
        <taxon>Bacteria</taxon>
        <taxon>Pseudomonadati</taxon>
        <taxon>Myxococcota</taxon>
        <taxon>Myxococcia</taxon>
        <taxon>Myxococcales</taxon>
        <taxon>Cystobacterineae</taxon>
        <taxon>Archangiaceae</taxon>
        <taxon>Cystobacter</taxon>
    </lineage>
</organism>
<keyword evidence="7" id="KW-0067">ATP-binding</keyword>
<feature type="domain" description="Histidine kinase" evidence="9">
    <location>
        <begin position="574"/>
        <end position="794"/>
    </location>
</feature>
<evidence type="ECO:0000256" key="8">
    <source>
        <dbReference type="ARBA" id="ARBA00023012"/>
    </source>
</evidence>
<dbReference type="SUPFAM" id="SSF55874">
    <property type="entry name" value="ATPase domain of HSP90 chaperone/DNA topoisomerase II/histidine kinase"/>
    <property type="match status" value="1"/>
</dbReference>
<dbReference type="Gene3D" id="3.30.450.20">
    <property type="entry name" value="PAS domain"/>
    <property type="match status" value="2"/>
</dbReference>
<protein>
    <recommendedName>
        <fullName evidence="2">histidine kinase</fullName>
        <ecNumber evidence="2">2.7.13.3</ecNumber>
    </recommendedName>
</protein>
<dbReference type="InterPro" id="IPR005467">
    <property type="entry name" value="His_kinase_dom"/>
</dbReference>
<dbReference type="NCBIfam" id="TIGR00229">
    <property type="entry name" value="sensory_box"/>
    <property type="match status" value="2"/>
</dbReference>
<dbReference type="PROSITE" id="PS50112">
    <property type="entry name" value="PAS"/>
    <property type="match status" value="1"/>
</dbReference>